<name>A0AAP0BZH5_9ASPA</name>
<comment type="caution">
    <text evidence="3">The sequence shown here is derived from an EMBL/GenBank/DDBJ whole genome shotgun (WGS) entry which is preliminary data.</text>
</comment>
<evidence type="ECO:0000313" key="4">
    <source>
        <dbReference type="Proteomes" id="UP001418222"/>
    </source>
</evidence>
<proteinExistence type="predicted"/>
<dbReference type="PROSITE" id="PS50005">
    <property type="entry name" value="TPR"/>
    <property type="match status" value="1"/>
</dbReference>
<keyword evidence="1" id="KW-0802">TPR repeat</keyword>
<dbReference type="SMART" id="SM00028">
    <property type="entry name" value="TPR"/>
    <property type="match status" value="3"/>
</dbReference>
<evidence type="ECO:0008006" key="5">
    <source>
        <dbReference type="Google" id="ProtNLM"/>
    </source>
</evidence>
<feature type="region of interest" description="Disordered" evidence="2">
    <location>
        <begin position="35"/>
        <end position="55"/>
    </location>
</feature>
<protein>
    <recommendedName>
        <fullName evidence="5">Protein SLOW GREEN 1, chloroplastic</fullName>
    </recommendedName>
</protein>
<feature type="compositionally biased region" description="Basic and acidic residues" evidence="2">
    <location>
        <begin position="91"/>
        <end position="102"/>
    </location>
</feature>
<feature type="repeat" description="TPR" evidence="1">
    <location>
        <begin position="214"/>
        <end position="247"/>
    </location>
</feature>
<sequence length="312" mass="36005">MDFCLYKFVSCLVENDLCIRVIFCLSATPAREPKAAASCTKPRERERGAGGSGSVLFGRGLQRRFYNALPVTPTSTESFEHEQALTDEENERSLEERLDSHPDDRRSLRALMDLKVKAGKFRDAIAALDRLIELDPGENDLPLLKGHLLSYCGDAESAKQEFENILSEDPLLVEAYHGLVMAQREVDGELDGILKRIESALESCKTLKRKDDVRDFRLLIAQVKVIEDNYEEALKIYQELVREEPRDFRPYLCQGIIYTLLKKKDEAEKQFEKYRRLVPRDHPYSRYFDDNMIAMKVFSQAEENKRKESLKI</sequence>
<accession>A0AAP0BZH5</accession>
<dbReference type="Proteomes" id="UP001418222">
    <property type="component" value="Unassembled WGS sequence"/>
</dbReference>
<feature type="region of interest" description="Disordered" evidence="2">
    <location>
        <begin position="76"/>
        <end position="102"/>
    </location>
</feature>
<dbReference type="PANTHER" id="PTHR36350:SF3">
    <property type="entry name" value="TRANSMEMBRANE PROTEIN"/>
    <property type="match status" value="1"/>
</dbReference>
<dbReference type="PANTHER" id="PTHR36350">
    <property type="entry name" value="TRANSMEMBRANE PROTEIN"/>
    <property type="match status" value="1"/>
</dbReference>
<dbReference type="Pfam" id="PF13432">
    <property type="entry name" value="TPR_16"/>
    <property type="match status" value="2"/>
</dbReference>
<dbReference type="SUPFAM" id="SSF48452">
    <property type="entry name" value="TPR-like"/>
    <property type="match status" value="1"/>
</dbReference>
<dbReference type="EMBL" id="JBBWWQ010000001">
    <property type="protein sequence ID" value="KAK8956586.1"/>
    <property type="molecule type" value="Genomic_DNA"/>
</dbReference>
<dbReference type="InterPro" id="IPR019734">
    <property type="entry name" value="TPR_rpt"/>
</dbReference>
<evidence type="ECO:0000313" key="3">
    <source>
        <dbReference type="EMBL" id="KAK8956586.1"/>
    </source>
</evidence>
<evidence type="ECO:0000256" key="1">
    <source>
        <dbReference type="PROSITE-ProRule" id="PRU00339"/>
    </source>
</evidence>
<reference evidence="3 4" key="1">
    <citation type="journal article" date="2022" name="Nat. Plants">
        <title>Genomes of leafy and leafless Platanthera orchids illuminate the evolution of mycoheterotrophy.</title>
        <authorList>
            <person name="Li M.H."/>
            <person name="Liu K.W."/>
            <person name="Li Z."/>
            <person name="Lu H.C."/>
            <person name="Ye Q.L."/>
            <person name="Zhang D."/>
            <person name="Wang J.Y."/>
            <person name="Li Y.F."/>
            <person name="Zhong Z.M."/>
            <person name="Liu X."/>
            <person name="Yu X."/>
            <person name="Liu D.K."/>
            <person name="Tu X.D."/>
            <person name="Liu B."/>
            <person name="Hao Y."/>
            <person name="Liao X.Y."/>
            <person name="Jiang Y.T."/>
            <person name="Sun W.H."/>
            <person name="Chen J."/>
            <person name="Chen Y.Q."/>
            <person name="Ai Y."/>
            <person name="Zhai J.W."/>
            <person name="Wu S.S."/>
            <person name="Zhou Z."/>
            <person name="Hsiao Y.Y."/>
            <person name="Wu W.L."/>
            <person name="Chen Y.Y."/>
            <person name="Lin Y.F."/>
            <person name="Hsu J.L."/>
            <person name="Li C.Y."/>
            <person name="Wang Z.W."/>
            <person name="Zhao X."/>
            <person name="Zhong W.Y."/>
            <person name="Ma X.K."/>
            <person name="Ma L."/>
            <person name="Huang J."/>
            <person name="Chen G.Z."/>
            <person name="Huang M.Z."/>
            <person name="Huang L."/>
            <person name="Peng D.H."/>
            <person name="Luo Y.B."/>
            <person name="Zou S.Q."/>
            <person name="Chen S.P."/>
            <person name="Lan S."/>
            <person name="Tsai W.C."/>
            <person name="Van de Peer Y."/>
            <person name="Liu Z.J."/>
        </authorList>
    </citation>
    <scope>NUCLEOTIDE SEQUENCE [LARGE SCALE GENOMIC DNA]</scope>
    <source>
        <strain evidence="3">Lor287</strain>
    </source>
</reference>
<dbReference type="InterPro" id="IPR011990">
    <property type="entry name" value="TPR-like_helical_dom_sf"/>
</dbReference>
<keyword evidence="4" id="KW-1185">Reference proteome</keyword>
<evidence type="ECO:0000256" key="2">
    <source>
        <dbReference type="SAM" id="MobiDB-lite"/>
    </source>
</evidence>
<dbReference type="AlphaFoldDB" id="A0AAP0BZH5"/>
<organism evidence="3 4">
    <name type="scientific">Platanthera zijinensis</name>
    <dbReference type="NCBI Taxonomy" id="2320716"/>
    <lineage>
        <taxon>Eukaryota</taxon>
        <taxon>Viridiplantae</taxon>
        <taxon>Streptophyta</taxon>
        <taxon>Embryophyta</taxon>
        <taxon>Tracheophyta</taxon>
        <taxon>Spermatophyta</taxon>
        <taxon>Magnoliopsida</taxon>
        <taxon>Liliopsida</taxon>
        <taxon>Asparagales</taxon>
        <taxon>Orchidaceae</taxon>
        <taxon>Orchidoideae</taxon>
        <taxon>Orchideae</taxon>
        <taxon>Orchidinae</taxon>
        <taxon>Platanthera</taxon>
    </lineage>
</organism>
<gene>
    <name evidence="3" type="ORF">KSP39_PZI001382</name>
</gene>
<dbReference type="Gene3D" id="1.25.40.10">
    <property type="entry name" value="Tetratricopeptide repeat domain"/>
    <property type="match status" value="2"/>
</dbReference>